<dbReference type="Proteomes" id="UP000000263">
    <property type="component" value="Chromosome"/>
</dbReference>
<reference evidence="2 3" key="1">
    <citation type="submission" date="2007-08" db="EMBL/GenBank/DDBJ databases">
        <title>Complete sequence of Roseiflexus castenholzii DSM 13941.</title>
        <authorList>
            <consortium name="US DOE Joint Genome Institute"/>
            <person name="Copeland A."/>
            <person name="Lucas S."/>
            <person name="Lapidus A."/>
            <person name="Barry K."/>
            <person name="Glavina del Rio T."/>
            <person name="Dalin E."/>
            <person name="Tice H."/>
            <person name="Pitluck S."/>
            <person name="Thompson L.S."/>
            <person name="Brettin T."/>
            <person name="Bruce D."/>
            <person name="Detter J.C."/>
            <person name="Han C."/>
            <person name="Tapia R."/>
            <person name="Schmutz J."/>
            <person name="Larimer F."/>
            <person name="Land M."/>
            <person name="Hauser L."/>
            <person name="Kyrpides N."/>
            <person name="Mikhailova N."/>
            <person name="Bryant D.A."/>
            <person name="Hanada S."/>
            <person name="Tsukatani Y."/>
            <person name="Richardson P."/>
        </authorList>
    </citation>
    <scope>NUCLEOTIDE SEQUENCE [LARGE SCALE GENOMIC DNA]</scope>
    <source>
        <strain evidence="3">DSM 13941 / HLO8</strain>
    </source>
</reference>
<evidence type="ECO:0000313" key="3">
    <source>
        <dbReference type="Proteomes" id="UP000000263"/>
    </source>
</evidence>
<feature type="domain" description="YgjP-like metallopeptidase" evidence="1">
    <location>
        <begin position="19"/>
        <end position="103"/>
    </location>
</feature>
<proteinExistence type="predicted"/>
<dbReference type="EMBL" id="CP000804">
    <property type="protein sequence ID" value="ABU60405.1"/>
    <property type="molecule type" value="Genomic_DNA"/>
</dbReference>
<dbReference type="InterPro" id="IPR053136">
    <property type="entry name" value="UTP_pyrophosphatase-like"/>
</dbReference>
<dbReference type="CDD" id="cd07344">
    <property type="entry name" value="M48_yhfN_like"/>
    <property type="match status" value="1"/>
</dbReference>
<dbReference type="Gene3D" id="3.30.2010.10">
    <property type="entry name" value="Metalloproteases ('zincins'), catalytic domain"/>
    <property type="match status" value="1"/>
</dbReference>
<gene>
    <name evidence="2" type="ordered locus">Rcas_4387</name>
</gene>
<dbReference type="PANTHER" id="PTHR30399:SF1">
    <property type="entry name" value="UTP PYROPHOSPHATASE"/>
    <property type="match status" value="1"/>
</dbReference>
<dbReference type="Pfam" id="PF01863">
    <property type="entry name" value="YgjP-like"/>
    <property type="match status" value="1"/>
</dbReference>
<evidence type="ECO:0000259" key="1">
    <source>
        <dbReference type="Pfam" id="PF01863"/>
    </source>
</evidence>
<dbReference type="InterPro" id="IPR002725">
    <property type="entry name" value="YgjP-like_metallopeptidase"/>
</dbReference>
<dbReference type="AlphaFoldDB" id="A7NS59"/>
<dbReference type="STRING" id="383372.Rcas_4387"/>
<dbReference type="HOGENOM" id="CLU_065947_5_0_0"/>
<dbReference type="RefSeq" id="WP_012122826.1">
    <property type="nucleotide sequence ID" value="NC_009767.1"/>
</dbReference>
<keyword evidence="3" id="KW-1185">Reference proteome</keyword>
<dbReference type="PANTHER" id="PTHR30399">
    <property type="entry name" value="UNCHARACTERIZED PROTEIN YGJP"/>
    <property type="match status" value="1"/>
</dbReference>
<name>A7NS59_ROSCS</name>
<dbReference type="eggNOG" id="COG1451">
    <property type="taxonomic scope" value="Bacteria"/>
</dbReference>
<evidence type="ECO:0000313" key="2">
    <source>
        <dbReference type="EMBL" id="ABU60405.1"/>
    </source>
</evidence>
<accession>A7NS59</accession>
<dbReference type="KEGG" id="rca:Rcas_4387"/>
<sequence length="122" mass="13955">MRKAASPQWLPLEQAVPLDVFRAEVEAWARTLGVTPREVRFRPMKRKWASCSSRGRLTFDTDLLRQPAEFRREVIVHELLHLKVPNHGKLFKALLNAYLASAETASFAEEEKPFVNGIIGKD</sequence>
<dbReference type="OrthoDB" id="9811177at2"/>
<organism evidence="2 3">
    <name type="scientific">Roseiflexus castenholzii (strain DSM 13941 / HLO8)</name>
    <dbReference type="NCBI Taxonomy" id="383372"/>
    <lineage>
        <taxon>Bacteria</taxon>
        <taxon>Bacillati</taxon>
        <taxon>Chloroflexota</taxon>
        <taxon>Chloroflexia</taxon>
        <taxon>Chloroflexales</taxon>
        <taxon>Roseiflexineae</taxon>
        <taxon>Roseiflexaceae</taxon>
        <taxon>Roseiflexus</taxon>
    </lineage>
</organism>
<protein>
    <recommendedName>
        <fullName evidence="1">YgjP-like metallopeptidase domain-containing protein</fullName>
    </recommendedName>
</protein>